<dbReference type="InterPro" id="IPR027417">
    <property type="entry name" value="P-loop_NTPase"/>
</dbReference>
<evidence type="ECO:0000256" key="2">
    <source>
        <dbReference type="ARBA" id="ARBA00022679"/>
    </source>
</evidence>
<keyword evidence="11" id="KW-1185">Reference proteome</keyword>
<protein>
    <recommendedName>
        <fullName evidence="8">Cytidylate kinase</fullName>
        <shortName evidence="8">CK</shortName>
        <ecNumber evidence="8">2.7.4.25</ecNumber>
    </recommendedName>
    <alternativeName>
        <fullName evidence="8">Cytidine monophosphate kinase</fullName>
        <shortName evidence="8">CMP kinase</shortName>
    </alternativeName>
</protein>
<comment type="catalytic activity">
    <reaction evidence="7 8">
        <text>CMP + ATP = CDP + ADP</text>
        <dbReference type="Rhea" id="RHEA:11600"/>
        <dbReference type="ChEBI" id="CHEBI:30616"/>
        <dbReference type="ChEBI" id="CHEBI:58069"/>
        <dbReference type="ChEBI" id="CHEBI:60377"/>
        <dbReference type="ChEBI" id="CHEBI:456216"/>
        <dbReference type="EC" id="2.7.4.25"/>
    </reaction>
</comment>
<dbReference type="Gene3D" id="3.40.50.300">
    <property type="entry name" value="P-loop containing nucleotide triphosphate hydrolases"/>
    <property type="match status" value="1"/>
</dbReference>
<sequence>MGFNIAIDGPAGAGKSTIAKLAASELSYIYVDTGAMYRAIGLYVYRKHVPEEDKKAIGETAKETEVSIRYIDGERHVYLNGEDVSEEIRKEHIGHMASVVGAVPAVREHLLSLQRQIAQENDIIMDGRDIGTCILPNADVKIFLTASAEERARRRYLELQSKGDNTPYDVVLADIKERDYRDTHRDIAPLKQAEDAVYLDTSNMTIEEAAAKVVELAKAAR</sequence>
<dbReference type="CDD" id="cd02020">
    <property type="entry name" value="CMPK"/>
    <property type="match status" value="1"/>
</dbReference>
<dbReference type="Proteomes" id="UP001198200">
    <property type="component" value="Unassembled WGS sequence"/>
</dbReference>
<evidence type="ECO:0000256" key="8">
    <source>
        <dbReference type="HAMAP-Rule" id="MF_00238"/>
    </source>
</evidence>
<dbReference type="GO" id="GO:0005524">
    <property type="term" value="F:ATP binding"/>
    <property type="evidence" value="ECO:0007669"/>
    <property type="project" value="UniProtKB-UniRule"/>
</dbReference>
<feature type="domain" description="Cytidylate kinase" evidence="9">
    <location>
        <begin position="5"/>
        <end position="218"/>
    </location>
</feature>
<dbReference type="AlphaFoldDB" id="A0AAE3E171"/>
<evidence type="ECO:0000256" key="5">
    <source>
        <dbReference type="ARBA" id="ARBA00022840"/>
    </source>
</evidence>
<organism evidence="10 11">
    <name type="scientific">Anthropogastromicrobium aceti</name>
    <dbReference type="NCBI Taxonomy" id="2981768"/>
    <lineage>
        <taxon>Bacteria</taxon>
        <taxon>Bacillati</taxon>
        <taxon>Bacillota</taxon>
        <taxon>Clostridia</taxon>
        <taxon>Lachnospirales</taxon>
        <taxon>Lachnospiraceae</taxon>
        <taxon>Anthropogastromicrobium</taxon>
    </lineage>
</organism>
<evidence type="ECO:0000256" key="4">
    <source>
        <dbReference type="ARBA" id="ARBA00022777"/>
    </source>
</evidence>
<evidence type="ECO:0000256" key="3">
    <source>
        <dbReference type="ARBA" id="ARBA00022741"/>
    </source>
</evidence>
<dbReference type="GO" id="GO:0036431">
    <property type="term" value="F:dCMP kinase activity"/>
    <property type="evidence" value="ECO:0007669"/>
    <property type="project" value="InterPro"/>
</dbReference>
<evidence type="ECO:0000259" key="9">
    <source>
        <dbReference type="Pfam" id="PF02224"/>
    </source>
</evidence>
<evidence type="ECO:0000313" key="11">
    <source>
        <dbReference type="Proteomes" id="UP001198200"/>
    </source>
</evidence>
<keyword evidence="8" id="KW-0963">Cytoplasm</keyword>
<dbReference type="RefSeq" id="WP_308730975.1">
    <property type="nucleotide sequence ID" value="NZ_JAJEQN010000003.1"/>
</dbReference>
<keyword evidence="4 8" id="KW-0418">Kinase</keyword>
<dbReference type="NCBIfam" id="TIGR00017">
    <property type="entry name" value="cmk"/>
    <property type="match status" value="1"/>
</dbReference>
<accession>A0AAE3E171</accession>
<dbReference type="PANTHER" id="PTHR21299">
    <property type="entry name" value="CYTIDYLATE KINASE/PANTOATE-BETA-ALANINE LIGASE"/>
    <property type="match status" value="1"/>
</dbReference>
<feature type="binding site" evidence="8">
    <location>
        <begin position="9"/>
        <end position="17"/>
    </location>
    <ligand>
        <name>ATP</name>
        <dbReference type="ChEBI" id="CHEBI:30616"/>
    </ligand>
</feature>
<keyword evidence="5 8" id="KW-0067">ATP-binding</keyword>
<dbReference type="InterPro" id="IPR003136">
    <property type="entry name" value="Cytidylate_kin"/>
</dbReference>
<gene>
    <name evidence="8 10" type="primary">cmk</name>
    <name evidence="10" type="ORF">LKD48_01575</name>
</gene>
<dbReference type="HAMAP" id="MF_00238">
    <property type="entry name" value="Cytidyl_kinase_type1"/>
    <property type="match status" value="1"/>
</dbReference>
<dbReference type="GO" id="GO:0005829">
    <property type="term" value="C:cytosol"/>
    <property type="evidence" value="ECO:0007669"/>
    <property type="project" value="TreeGrafter"/>
</dbReference>
<comment type="caution">
    <text evidence="10">The sequence shown here is derived from an EMBL/GenBank/DDBJ whole genome shotgun (WGS) entry which is preliminary data.</text>
</comment>
<keyword evidence="2 8" id="KW-0808">Transferase</keyword>
<name>A0AAE3E171_9FIRM</name>
<dbReference type="SUPFAM" id="SSF52540">
    <property type="entry name" value="P-loop containing nucleoside triphosphate hydrolases"/>
    <property type="match status" value="1"/>
</dbReference>
<dbReference type="PANTHER" id="PTHR21299:SF2">
    <property type="entry name" value="CYTIDYLATE KINASE"/>
    <property type="match status" value="1"/>
</dbReference>
<dbReference type="GO" id="GO:0015949">
    <property type="term" value="P:nucleobase-containing small molecule interconversion"/>
    <property type="evidence" value="ECO:0007669"/>
    <property type="project" value="TreeGrafter"/>
</dbReference>
<comment type="catalytic activity">
    <reaction evidence="6 8">
        <text>dCMP + ATP = dCDP + ADP</text>
        <dbReference type="Rhea" id="RHEA:25094"/>
        <dbReference type="ChEBI" id="CHEBI:30616"/>
        <dbReference type="ChEBI" id="CHEBI:57566"/>
        <dbReference type="ChEBI" id="CHEBI:58593"/>
        <dbReference type="ChEBI" id="CHEBI:456216"/>
        <dbReference type="EC" id="2.7.4.25"/>
    </reaction>
</comment>
<dbReference type="Pfam" id="PF02224">
    <property type="entry name" value="Cytidylate_kin"/>
    <property type="match status" value="1"/>
</dbReference>
<evidence type="ECO:0000256" key="7">
    <source>
        <dbReference type="ARBA" id="ARBA00048478"/>
    </source>
</evidence>
<evidence type="ECO:0000256" key="1">
    <source>
        <dbReference type="ARBA" id="ARBA00009427"/>
    </source>
</evidence>
<reference evidence="10 11" key="1">
    <citation type="submission" date="2021-10" db="EMBL/GenBank/DDBJ databases">
        <title>Anaerobic single-cell dispensing facilitates the cultivation of human gut bacteria.</title>
        <authorList>
            <person name="Afrizal A."/>
        </authorList>
    </citation>
    <scope>NUCLEOTIDE SEQUENCE [LARGE SCALE GENOMIC DNA]</scope>
    <source>
        <strain evidence="10 11">CLA-AA-H224</strain>
    </source>
</reference>
<dbReference type="GO" id="GO:0006220">
    <property type="term" value="P:pyrimidine nucleotide metabolic process"/>
    <property type="evidence" value="ECO:0007669"/>
    <property type="project" value="UniProtKB-UniRule"/>
</dbReference>
<evidence type="ECO:0000256" key="6">
    <source>
        <dbReference type="ARBA" id="ARBA00047615"/>
    </source>
</evidence>
<evidence type="ECO:0000313" key="10">
    <source>
        <dbReference type="EMBL" id="MCC2220338.1"/>
    </source>
</evidence>
<keyword evidence="3 8" id="KW-0547">Nucleotide-binding</keyword>
<comment type="subcellular location">
    <subcellularLocation>
        <location evidence="8">Cytoplasm</location>
    </subcellularLocation>
</comment>
<dbReference type="EMBL" id="JAJEQN010000003">
    <property type="protein sequence ID" value="MCC2220338.1"/>
    <property type="molecule type" value="Genomic_DNA"/>
</dbReference>
<dbReference type="InterPro" id="IPR011994">
    <property type="entry name" value="Cytidylate_kinase_dom"/>
</dbReference>
<comment type="similarity">
    <text evidence="1 8">Belongs to the cytidylate kinase family. Type 1 subfamily.</text>
</comment>
<dbReference type="EC" id="2.7.4.25" evidence="8"/>
<proteinExistence type="inferred from homology"/>